<accession>A0A8S1F4N9</accession>
<dbReference type="PANTHER" id="PTHR13966:SF5">
    <property type="entry name" value="ENDONUCLEASE G, MITOCHONDRIAL"/>
    <property type="match status" value="1"/>
</dbReference>
<dbReference type="CDD" id="cd00091">
    <property type="entry name" value="NUC"/>
    <property type="match status" value="1"/>
</dbReference>
<evidence type="ECO:0000256" key="12">
    <source>
        <dbReference type="PIRSR" id="PIRSR640255-1"/>
    </source>
</evidence>
<dbReference type="Proteomes" id="UP000494206">
    <property type="component" value="Unassembled WGS sequence"/>
</dbReference>
<keyword evidence="11" id="KW-1015">Disulfide bond</keyword>
<comment type="subcellular location">
    <subcellularLocation>
        <location evidence="2">Mitochondrion</location>
    </subcellularLocation>
</comment>
<feature type="domain" description="DNA/RNA non-specific endonuclease/pyrophosphatase/phosphodiesterase" evidence="16">
    <location>
        <begin position="80"/>
        <end position="291"/>
    </location>
</feature>
<dbReference type="EC" id="3.1.30.-" evidence="14"/>
<gene>
    <name evidence="17" type="ORF">CBOVIS_LOCUS9422</name>
</gene>
<comment type="similarity">
    <text evidence="3 14">Belongs to the DNA/RNA non-specific endonuclease family.</text>
</comment>
<evidence type="ECO:0000256" key="8">
    <source>
        <dbReference type="ARBA" id="ARBA00022842"/>
    </source>
</evidence>
<dbReference type="InterPro" id="IPR044929">
    <property type="entry name" value="DNA/RNA_non-sp_Endonuclease_sf"/>
</dbReference>
<proteinExistence type="inferred from homology"/>
<name>A0A8S1F4N9_9PELO</name>
<evidence type="ECO:0000256" key="4">
    <source>
        <dbReference type="ARBA" id="ARBA00022722"/>
    </source>
</evidence>
<dbReference type="GO" id="GO:0005743">
    <property type="term" value="C:mitochondrial inner membrane"/>
    <property type="evidence" value="ECO:0007669"/>
    <property type="project" value="TreeGrafter"/>
</dbReference>
<dbReference type="SUPFAM" id="SSF54060">
    <property type="entry name" value="His-Me finger endonucleases"/>
    <property type="match status" value="1"/>
</dbReference>
<keyword evidence="18" id="KW-1185">Reference proteome</keyword>
<dbReference type="InterPro" id="IPR040255">
    <property type="entry name" value="Non-specific_endonuclease"/>
</dbReference>
<evidence type="ECO:0000256" key="10">
    <source>
        <dbReference type="ARBA" id="ARBA00023128"/>
    </source>
</evidence>
<dbReference type="Gene3D" id="3.40.570.10">
    <property type="entry name" value="Extracellular Endonuclease, subunit A"/>
    <property type="match status" value="1"/>
</dbReference>
<dbReference type="GO" id="GO:0005634">
    <property type="term" value="C:nucleus"/>
    <property type="evidence" value="ECO:0007669"/>
    <property type="project" value="TreeGrafter"/>
</dbReference>
<dbReference type="FunFam" id="3.40.570.10:FF:000002">
    <property type="entry name" value="Endonuclease G, mitochondrial"/>
    <property type="match status" value="1"/>
</dbReference>
<sequence length="309" mass="35201">MYKLIVSTSAVAGISFLLGKYSNDEIFRSAHSATAGVQLARIEVPNMGPQLHQKATNFDAVSRVPQIMKYGYPGHTNLKHFNDYVLSYDTRTRTAHWVCEHLTPESLKRGKDVNRGLSEFQPFPETHEYFRAVNEDYKGSGFDRGHLAAAGNHRTSQIALDQTFFLCNNSPQVGKGFNRDKWNDLEIYCRKLAKNALNTYVVTGPLYLPREFDDGKKYVKYQVIGKNNVAVPTHFFKVVLVETKLGHFEMESFILPNAVIPDSTDIAEFHVPIDAIERHAGFLIFDKFQREKLNKINRKSVGLWQKLIS</sequence>
<dbReference type="GO" id="GO:0004521">
    <property type="term" value="F:RNA endonuclease activity"/>
    <property type="evidence" value="ECO:0007669"/>
    <property type="project" value="TreeGrafter"/>
</dbReference>
<evidence type="ECO:0000256" key="7">
    <source>
        <dbReference type="ARBA" id="ARBA00022801"/>
    </source>
</evidence>
<evidence type="ECO:0000313" key="18">
    <source>
        <dbReference type="Proteomes" id="UP000494206"/>
    </source>
</evidence>
<evidence type="ECO:0000256" key="9">
    <source>
        <dbReference type="ARBA" id="ARBA00022946"/>
    </source>
</evidence>
<organism evidence="17 18">
    <name type="scientific">Caenorhabditis bovis</name>
    <dbReference type="NCBI Taxonomy" id="2654633"/>
    <lineage>
        <taxon>Eukaryota</taxon>
        <taxon>Metazoa</taxon>
        <taxon>Ecdysozoa</taxon>
        <taxon>Nematoda</taxon>
        <taxon>Chromadorea</taxon>
        <taxon>Rhabditida</taxon>
        <taxon>Rhabditina</taxon>
        <taxon>Rhabditomorpha</taxon>
        <taxon>Rhabditoidea</taxon>
        <taxon>Rhabditidae</taxon>
        <taxon>Peloderinae</taxon>
        <taxon>Caenorhabditis</taxon>
    </lineage>
</organism>
<dbReference type="InterPro" id="IPR018524">
    <property type="entry name" value="DNA/RNA_endonuclease_AS"/>
</dbReference>
<dbReference type="EMBL" id="CADEPM010000006">
    <property type="protein sequence ID" value="CAB3407501.1"/>
    <property type="molecule type" value="Genomic_DNA"/>
</dbReference>
<reference evidence="17 18" key="1">
    <citation type="submission" date="2020-04" db="EMBL/GenBank/DDBJ databases">
        <authorList>
            <person name="Laetsch R D."/>
            <person name="Stevens L."/>
            <person name="Kumar S."/>
            <person name="Blaxter L. M."/>
        </authorList>
    </citation>
    <scope>NUCLEOTIDE SEQUENCE [LARGE SCALE GENOMIC DNA]</scope>
</reference>
<evidence type="ECO:0000256" key="1">
    <source>
        <dbReference type="ARBA" id="ARBA00001946"/>
    </source>
</evidence>
<evidence type="ECO:0000256" key="2">
    <source>
        <dbReference type="ARBA" id="ARBA00004173"/>
    </source>
</evidence>
<dbReference type="GO" id="GO:0003676">
    <property type="term" value="F:nucleic acid binding"/>
    <property type="evidence" value="ECO:0007669"/>
    <property type="project" value="InterPro"/>
</dbReference>
<keyword evidence="6 14" id="KW-0255">Endonuclease</keyword>
<evidence type="ECO:0000256" key="3">
    <source>
        <dbReference type="ARBA" id="ARBA00010052"/>
    </source>
</evidence>
<dbReference type="AlphaFoldDB" id="A0A8S1F4N9"/>
<keyword evidence="9" id="KW-0809">Transit peptide</keyword>
<evidence type="ECO:0000259" key="16">
    <source>
        <dbReference type="SMART" id="SM00892"/>
    </source>
</evidence>
<feature type="binding site" evidence="13">
    <location>
        <position position="178"/>
    </location>
    <ligand>
        <name>Mg(2+)</name>
        <dbReference type="ChEBI" id="CHEBI:18420"/>
        <note>catalytic</note>
    </ligand>
</feature>
<feature type="active site" description="Proton acceptor" evidence="12">
    <location>
        <position position="146"/>
    </location>
</feature>
<dbReference type="InterPro" id="IPR001604">
    <property type="entry name" value="Endo_G_ENPP1-like_dom"/>
</dbReference>
<comment type="caution">
    <text evidence="17">The sequence shown here is derived from an EMBL/GenBank/DDBJ whole genome shotgun (WGS) entry which is preliminary data.</text>
</comment>
<keyword evidence="4 14" id="KW-0540">Nuclease</keyword>
<dbReference type="GO" id="GO:0000014">
    <property type="term" value="F:single-stranded DNA endodeoxyribonuclease activity"/>
    <property type="evidence" value="ECO:0007669"/>
    <property type="project" value="TreeGrafter"/>
</dbReference>
<evidence type="ECO:0000256" key="5">
    <source>
        <dbReference type="ARBA" id="ARBA00022723"/>
    </source>
</evidence>
<dbReference type="PROSITE" id="PS01070">
    <property type="entry name" value="NUCLEASE_NON_SPEC"/>
    <property type="match status" value="1"/>
</dbReference>
<keyword evidence="10" id="KW-0496">Mitochondrion</keyword>
<evidence type="ECO:0000259" key="15">
    <source>
        <dbReference type="SMART" id="SM00477"/>
    </source>
</evidence>
<keyword evidence="7 14" id="KW-0378">Hydrolase</keyword>
<dbReference type="GO" id="GO:0046872">
    <property type="term" value="F:metal ion binding"/>
    <property type="evidence" value="ECO:0007669"/>
    <property type="project" value="UniProtKB-KW"/>
</dbReference>
<keyword evidence="8" id="KW-0460">Magnesium</keyword>
<dbReference type="InterPro" id="IPR044925">
    <property type="entry name" value="His-Me_finger_sf"/>
</dbReference>
<dbReference type="InterPro" id="IPR020821">
    <property type="entry name" value="ENPP1-3/EXOG-like_nuc-like"/>
</dbReference>
<dbReference type="PANTHER" id="PTHR13966">
    <property type="entry name" value="ENDONUCLEASE RELATED"/>
    <property type="match status" value="1"/>
</dbReference>
<evidence type="ECO:0000256" key="6">
    <source>
        <dbReference type="ARBA" id="ARBA00022759"/>
    </source>
</evidence>
<evidence type="ECO:0000256" key="13">
    <source>
        <dbReference type="PIRSR" id="PIRSR640255-2"/>
    </source>
</evidence>
<feature type="domain" description="ENPP1-3/EXOG-like endonuclease/phosphodiesterase" evidence="15">
    <location>
        <begin position="81"/>
        <end position="291"/>
    </location>
</feature>
<dbReference type="GO" id="GO:0006309">
    <property type="term" value="P:apoptotic DNA fragmentation"/>
    <property type="evidence" value="ECO:0007669"/>
    <property type="project" value="TreeGrafter"/>
</dbReference>
<evidence type="ECO:0000313" key="17">
    <source>
        <dbReference type="EMBL" id="CAB3407501.1"/>
    </source>
</evidence>
<protein>
    <recommendedName>
        <fullName evidence="14">Endonuclease</fullName>
        <ecNumber evidence="14">3.1.30.-</ecNumber>
    </recommendedName>
</protein>
<keyword evidence="5 13" id="KW-0479">Metal-binding</keyword>
<dbReference type="SMART" id="SM00892">
    <property type="entry name" value="Endonuclease_NS"/>
    <property type="match status" value="1"/>
</dbReference>
<dbReference type="SMART" id="SM00477">
    <property type="entry name" value="NUC"/>
    <property type="match status" value="1"/>
</dbReference>
<evidence type="ECO:0000256" key="14">
    <source>
        <dbReference type="RuleBase" id="RU366055"/>
    </source>
</evidence>
<dbReference type="OrthoDB" id="5418055at2759"/>
<evidence type="ECO:0000256" key="11">
    <source>
        <dbReference type="ARBA" id="ARBA00023157"/>
    </source>
</evidence>
<dbReference type="Pfam" id="PF01223">
    <property type="entry name" value="Endonuclease_NS"/>
    <property type="match status" value="1"/>
</dbReference>
<comment type="cofactor">
    <cofactor evidence="1 14">
        <name>Mg(2+)</name>
        <dbReference type="ChEBI" id="CHEBI:18420"/>
    </cofactor>
</comment>